<reference evidence="2" key="2">
    <citation type="submission" date="2025-09" db="UniProtKB">
        <authorList>
            <consortium name="Ensembl"/>
        </authorList>
    </citation>
    <scope>IDENTIFICATION</scope>
</reference>
<protein>
    <submittedName>
        <fullName evidence="2">Uncharacterized protein</fullName>
    </submittedName>
</protein>
<keyword evidence="1" id="KW-0472">Membrane</keyword>
<dbReference type="STRING" id="409849.ENSPMGP00000028890"/>
<name>A0A3B4BKC2_9GOBI</name>
<proteinExistence type="predicted"/>
<keyword evidence="1" id="KW-0812">Transmembrane</keyword>
<sequence length="78" mass="9007">MGHYVGFVVKGQKSSMVILFAGFLSFATFTWMTPILWSLFRKRLDLTSLTLSRYDASDISTERSKNKLIFVVYMLKES</sequence>
<evidence type="ECO:0000256" key="1">
    <source>
        <dbReference type="SAM" id="Phobius"/>
    </source>
</evidence>
<keyword evidence="3" id="KW-1185">Reference proteome</keyword>
<evidence type="ECO:0000313" key="2">
    <source>
        <dbReference type="Ensembl" id="ENSPMGP00000028890.1"/>
    </source>
</evidence>
<reference evidence="2" key="1">
    <citation type="submission" date="2025-08" db="UniProtKB">
        <authorList>
            <consortium name="Ensembl"/>
        </authorList>
    </citation>
    <scope>IDENTIFICATION</scope>
</reference>
<keyword evidence="1" id="KW-1133">Transmembrane helix</keyword>
<dbReference type="AlphaFoldDB" id="A0A3B4BKC2"/>
<accession>A0A3B4BKC2</accession>
<dbReference type="Ensembl" id="ENSPMGT00000030755.1">
    <property type="protein sequence ID" value="ENSPMGP00000028890.1"/>
    <property type="gene ID" value="ENSPMGG00000023255.1"/>
</dbReference>
<organism evidence="2 3">
    <name type="scientific">Periophthalmus magnuspinnatus</name>
    <dbReference type="NCBI Taxonomy" id="409849"/>
    <lineage>
        <taxon>Eukaryota</taxon>
        <taxon>Metazoa</taxon>
        <taxon>Chordata</taxon>
        <taxon>Craniata</taxon>
        <taxon>Vertebrata</taxon>
        <taxon>Euteleostomi</taxon>
        <taxon>Actinopterygii</taxon>
        <taxon>Neopterygii</taxon>
        <taxon>Teleostei</taxon>
        <taxon>Neoteleostei</taxon>
        <taxon>Acanthomorphata</taxon>
        <taxon>Gobiaria</taxon>
        <taxon>Gobiiformes</taxon>
        <taxon>Gobioidei</taxon>
        <taxon>Gobiidae</taxon>
        <taxon>Oxudercinae</taxon>
        <taxon>Periophthalmus</taxon>
    </lineage>
</organism>
<evidence type="ECO:0000313" key="3">
    <source>
        <dbReference type="Proteomes" id="UP000261520"/>
    </source>
</evidence>
<dbReference type="Proteomes" id="UP000261520">
    <property type="component" value="Unplaced"/>
</dbReference>
<feature type="transmembrane region" description="Helical" evidence="1">
    <location>
        <begin position="16"/>
        <end position="40"/>
    </location>
</feature>